<dbReference type="Pfam" id="PF01523">
    <property type="entry name" value="PmbA_TldD_1st"/>
    <property type="match status" value="1"/>
</dbReference>
<evidence type="ECO:0000259" key="2">
    <source>
        <dbReference type="Pfam" id="PF19289"/>
    </source>
</evidence>
<dbReference type="EMBL" id="AM114193">
    <property type="protein sequence ID" value="CAJ37743.1"/>
    <property type="molecule type" value="Genomic_DNA"/>
</dbReference>
<dbReference type="GO" id="GO:0005829">
    <property type="term" value="C:cytosol"/>
    <property type="evidence" value="ECO:0007669"/>
    <property type="project" value="TreeGrafter"/>
</dbReference>
<proteinExistence type="predicted"/>
<dbReference type="GO" id="GO:0008237">
    <property type="term" value="F:metallopeptidase activity"/>
    <property type="evidence" value="ECO:0007669"/>
    <property type="project" value="InterPro"/>
</dbReference>
<evidence type="ECO:0000313" key="4">
    <source>
        <dbReference type="EMBL" id="CAJ37743.1"/>
    </source>
</evidence>
<accession>Q0W1K0</accession>
<dbReference type="InterPro" id="IPR035068">
    <property type="entry name" value="TldD/PmbA_N"/>
</dbReference>
<name>Q0W1K0_METAR</name>
<dbReference type="AlphaFoldDB" id="Q0W1K0"/>
<evidence type="ECO:0000259" key="1">
    <source>
        <dbReference type="Pfam" id="PF01523"/>
    </source>
</evidence>
<reference evidence="4 5" key="1">
    <citation type="journal article" date="2006" name="Science">
        <title>Genome of rice cluster I archaea -- the key methane producers in the rice rhizosphere.</title>
        <authorList>
            <person name="Erkel C."/>
            <person name="Kube M."/>
            <person name="Reinhardt R."/>
            <person name="Liesack W."/>
        </authorList>
    </citation>
    <scope>NUCLEOTIDE SEQUENCE [LARGE SCALE GENOMIC DNA]</scope>
    <source>
        <strain evidence="5">DSM 22066 / NBRC 105507 / MRE50</strain>
    </source>
</reference>
<dbReference type="Pfam" id="PF19290">
    <property type="entry name" value="PmbA_TldD_2nd"/>
    <property type="match status" value="1"/>
</dbReference>
<dbReference type="Gene3D" id="3.30.2290.10">
    <property type="entry name" value="PmbA/TldD superfamily"/>
    <property type="match status" value="1"/>
</dbReference>
<evidence type="ECO:0000259" key="3">
    <source>
        <dbReference type="Pfam" id="PF19290"/>
    </source>
</evidence>
<feature type="domain" description="Metalloprotease TldD/E N-terminal" evidence="1">
    <location>
        <begin position="23"/>
        <end position="84"/>
    </location>
</feature>
<dbReference type="OrthoDB" id="84520at2157"/>
<feature type="domain" description="Metalloprotease TldD/E C-terminal" evidence="2">
    <location>
        <begin position="219"/>
        <end position="452"/>
    </location>
</feature>
<dbReference type="eggNOG" id="arCOG00322">
    <property type="taxonomic scope" value="Archaea"/>
</dbReference>
<dbReference type="InterPro" id="IPR047657">
    <property type="entry name" value="PmbA"/>
</dbReference>
<dbReference type="STRING" id="351160.RCIX2700"/>
<dbReference type="KEGG" id="rci:RCIX2700"/>
<dbReference type="SUPFAM" id="SSF111283">
    <property type="entry name" value="Putative modulator of DNA gyrase, PmbA/TldD"/>
    <property type="match status" value="1"/>
</dbReference>
<dbReference type="InterPro" id="IPR002510">
    <property type="entry name" value="Metalloprtase-TldD/E_N"/>
</dbReference>
<gene>
    <name evidence="4" type="ORF">RCIX2700</name>
</gene>
<dbReference type="PANTHER" id="PTHR43421:SF1">
    <property type="entry name" value="METALLOPROTEASE PMBA"/>
    <property type="match status" value="1"/>
</dbReference>
<dbReference type="InterPro" id="IPR045570">
    <property type="entry name" value="Metalloprtase-TldD/E_cen_dom"/>
</dbReference>
<protein>
    <submittedName>
        <fullName evidence="4">Predicted peptidase (U62 family)</fullName>
    </submittedName>
</protein>
<dbReference type="RefSeq" id="WP_012034843.1">
    <property type="nucleotide sequence ID" value="NC_009464.1"/>
</dbReference>
<dbReference type="Proteomes" id="UP000000663">
    <property type="component" value="Chromosome"/>
</dbReference>
<organism evidence="4 5">
    <name type="scientific">Methanocella arvoryzae (strain DSM 22066 / NBRC 105507 / MRE50)</name>
    <dbReference type="NCBI Taxonomy" id="351160"/>
    <lineage>
        <taxon>Archaea</taxon>
        <taxon>Methanobacteriati</taxon>
        <taxon>Methanobacteriota</taxon>
        <taxon>Stenosarchaea group</taxon>
        <taxon>Methanomicrobia</taxon>
        <taxon>Methanocellales</taxon>
        <taxon>Methanocellaceae</taxon>
        <taxon>Methanocella</taxon>
    </lineage>
</organism>
<evidence type="ECO:0000313" key="5">
    <source>
        <dbReference type="Proteomes" id="UP000000663"/>
    </source>
</evidence>
<dbReference type="Pfam" id="PF19289">
    <property type="entry name" value="PmbA_TldD_3rd"/>
    <property type="match status" value="1"/>
</dbReference>
<keyword evidence="5" id="KW-1185">Reference proteome</keyword>
<dbReference type="GO" id="GO:0006508">
    <property type="term" value="P:proteolysis"/>
    <property type="evidence" value="ECO:0007669"/>
    <property type="project" value="InterPro"/>
</dbReference>
<feature type="domain" description="Metalloprotease TldD/E central" evidence="3">
    <location>
        <begin position="111"/>
        <end position="212"/>
    </location>
</feature>
<dbReference type="GeneID" id="5142894"/>
<dbReference type="InterPro" id="IPR045569">
    <property type="entry name" value="Metalloprtase-TldD/E_C"/>
</dbReference>
<dbReference type="PANTHER" id="PTHR43421">
    <property type="entry name" value="METALLOPROTEASE PMBA"/>
    <property type="match status" value="1"/>
</dbReference>
<dbReference type="InterPro" id="IPR036059">
    <property type="entry name" value="TldD/PmbA_sf"/>
</dbReference>
<sequence>MKEELLQVAEKVMNAARAAGVECEALVQKKRFTSVAVEAGKVTFGSQDGDYGIGLRIIRDRRTGYAYCDEASIDYGLKQAIQAARFGKPGNYEFHANARYDGTRSIYDNKLATLVVEDGIEMARDMIEAGSFDSRATPSRGGLSFGTASFAVANTNGIMVYDEGTFIGGHVMSVLKDGGIVVNGDEGESSRRLSFSVEEVGRKATEKAIAQLGQKGLETGTMDVILRPDAAFDLFSSTVLPALYGDNVRKGESVYSGRLGEKVASDTFSIVDDGTHHKGLNTFIMDEEGYPSQRTVIMDKGVLSNLLYDQFSAAEAGAKPTGSAMHTERNESGTTYKVPPTTCARNIVFEGDTMTEEEMIRGVRDGIIIEHVLGAHTANRVSGDFSVAIYAGYRIKDGQIAHPLKGGMIGGNLPALLQHATIADNYKLVEAGMSAAAGYIPSVKLEKVRVSG</sequence>